<dbReference type="EMBL" id="VSZQ01000290">
    <property type="protein sequence ID" value="TYR48933.1"/>
    <property type="molecule type" value="Genomic_DNA"/>
</dbReference>
<evidence type="ECO:0000256" key="1">
    <source>
        <dbReference type="ARBA" id="ARBA00005877"/>
    </source>
</evidence>
<dbReference type="Proteomes" id="UP000323242">
    <property type="component" value="Unassembled WGS sequence"/>
</dbReference>
<dbReference type="InterPro" id="IPR041735">
    <property type="entry name" value="4OHPhenylPyrv_dOase_C"/>
</dbReference>
<evidence type="ECO:0000256" key="2">
    <source>
        <dbReference type="ARBA" id="ARBA00022723"/>
    </source>
</evidence>
<dbReference type="Gene3D" id="3.10.180.10">
    <property type="entry name" value="2,3-Dihydroxybiphenyl 1,2-Dioxygenase, domain 1"/>
    <property type="match status" value="2"/>
</dbReference>
<dbReference type="InterPro" id="IPR005956">
    <property type="entry name" value="4OHPhenylPyrv_dOase"/>
</dbReference>
<keyword evidence="4 5" id="KW-0408">Iron</keyword>
<sequence length="365" mass="39234">MTLTAVAYSELYVADRRKAVAHLVDGHGFGEVALAGPETGAPDGMSTALRRDGVTLVVTQPLGDSGEGARYVDRHGDSIGDIAFLSTDVEQDHARAVAGGATSLTAPAPSRAPGQAGAPFGAVSGFGDLRHTLVSETGLTAGHLPPDREWTLLRAADESRATDLVRSGDVPALDHIAVCLEAGTLRDTVTFYERAFDIPYYSSEYIEVGSQAMDSIVVRNATGGITFTFIEPDPDRAPGQIDQFLTAHAGAGVQHLAFHVDDIIGTVRKLSERDVAFLHTPATYYDMLEGRVAGMGDRIADLRETSVLVDRDEWGYLLQIFARSPYPRGTLFYEYIQRNGARGFGSSNIKALYEAVERAREASSR</sequence>
<dbReference type="PROSITE" id="PS51819">
    <property type="entry name" value="VOC"/>
    <property type="match status" value="2"/>
</dbReference>
<dbReference type="RefSeq" id="WP_109200218.1">
    <property type="nucleotide sequence ID" value="NZ_VSZQ01000290.1"/>
</dbReference>
<evidence type="ECO:0000256" key="5">
    <source>
        <dbReference type="PIRSR" id="PIRSR009283-1"/>
    </source>
</evidence>
<keyword evidence="3" id="KW-0677">Repeat</keyword>
<dbReference type="NCBIfam" id="TIGR01263">
    <property type="entry name" value="4HPPD"/>
    <property type="match status" value="1"/>
</dbReference>
<protein>
    <submittedName>
        <fullName evidence="7">4-hydroxyphenylpyruvate dioxygenase</fullName>
        <ecNumber evidence="7">1.13.11.27</ecNumber>
    </submittedName>
</protein>
<dbReference type="PIRSF" id="PIRSF009283">
    <property type="entry name" value="HPP_dOase"/>
    <property type="match status" value="1"/>
</dbReference>
<evidence type="ECO:0000256" key="3">
    <source>
        <dbReference type="ARBA" id="ARBA00022737"/>
    </source>
</evidence>
<evidence type="ECO:0000259" key="6">
    <source>
        <dbReference type="PROSITE" id="PS51819"/>
    </source>
</evidence>
<proteinExistence type="inferred from homology"/>
<dbReference type="GO" id="GO:0003868">
    <property type="term" value="F:4-hydroxyphenylpyruvate dioxygenase activity"/>
    <property type="evidence" value="ECO:0007669"/>
    <property type="project" value="UniProtKB-EC"/>
</dbReference>
<feature type="domain" description="VOC" evidence="6">
    <location>
        <begin position="172"/>
        <end position="323"/>
    </location>
</feature>
<evidence type="ECO:0000313" key="8">
    <source>
        <dbReference type="Proteomes" id="UP000323242"/>
    </source>
</evidence>
<comment type="cofactor">
    <cofactor evidence="5">
        <name>Fe cation</name>
        <dbReference type="ChEBI" id="CHEBI:24875"/>
    </cofactor>
    <text evidence="5">Binds 1 Fe cation per subunit.</text>
</comment>
<keyword evidence="2 5" id="KW-0479">Metal-binding</keyword>
<keyword evidence="7" id="KW-0670">Pyruvate</keyword>
<dbReference type="GO" id="GO:0046872">
    <property type="term" value="F:metal ion binding"/>
    <property type="evidence" value="ECO:0007669"/>
    <property type="project" value="UniProtKB-KW"/>
</dbReference>
<dbReference type="PANTHER" id="PTHR11959">
    <property type="entry name" value="4-HYDROXYPHENYLPYRUVATE DIOXYGENASE"/>
    <property type="match status" value="1"/>
</dbReference>
<dbReference type="GO" id="GO:0006572">
    <property type="term" value="P:L-tyrosine catabolic process"/>
    <property type="evidence" value="ECO:0007669"/>
    <property type="project" value="TreeGrafter"/>
</dbReference>
<evidence type="ECO:0000256" key="4">
    <source>
        <dbReference type="ARBA" id="ARBA00023004"/>
    </source>
</evidence>
<dbReference type="InterPro" id="IPR029068">
    <property type="entry name" value="Glyas_Bleomycin-R_OHBP_Dase"/>
</dbReference>
<dbReference type="InterPro" id="IPR041736">
    <property type="entry name" value="4OHPhenylPyrv_dOase_N"/>
</dbReference>
<keyword evidence="7" id="KW-0560">Oxidoreductase</keyword>
<keyword evidence="7" id="KW-0223">Dioxygenase</keyword>
<dbReference type="CDD" id="cd08342">
    <property type="entry name" value="HPPD_N_like"/>
    <property type="match status" value="1"/>
</dbReference>
<dbReference type="InterPro" id="IPR004360">
    <property type="entry name" value="Glyas_Fos-R_dOase_dom"/>
</dbReference>
<feature type="binding site" evidence="5">
    <location>
        <position position="175"/>
    </location>
    <ligand>
        <name>Fe cation</name>
        <dbReference type="ChEBI" id="CHEBI:24875"/>
    </ligand>
</feature>
<feature type="domain" description="VOC" evidence="6">
    <location>
        <begin position="5"/>
        <end position="136"/>
    </location>
</feature>
<dbReference type="InterPro" id="IPR037523">
    <property type="entry name" value="VOC_core"/>
</dbReference>
<dbReference type="EC" id="1.13.11.27" evidence="7"/>
<keyword evidence="8" id="KW-1185">Reference proteome</keyword>
<gene>
    <name evidence="7" type="primary">hppD</name>
    <name evidence="7" type="ORF">FY004_33935</name>
</gene>
<comment type="similarity">
    <text evidence="1">Belongs to the 4HPPD family.</text>
</comment>
<dbReference type="PANTHER" id="PTHR11959:SF1">
    <property type="entry name" value="4-HYDROXYPHENYLPYRUVATE DIOXYGENASE"/>
    <property type="match status" value="1"/>
</dbReference>
<reference evidence="7 8" key="1">
    <citation type="submission" date="2019-08" db="EMBL/GenBank/DDBJ databases">
        <title>Draft genome for granaticin producer strain Streptomyces parvus C05.</title>
        <authorList>
            <person name="Gonzalez-Pimentel J.L."/>
        </authorList>
    </citation>
    <scope>NUCLEOTIDE SEQUENCE [LARGE SCALE GENOMIC DNA]</scope>
    <source>
        <strain evidence="7 8">C05</strain>
    </source>
</reference>
<evidence type="ECO:0000313" key="7">
    <source>
        <dbReference type="EMBL" id="TYR48933.1"/>
    </source>
</evidence>
<organism evidence="7 8">
    <name type="scientific">Streptomyces parvus</name>
    <dbReference type="NCBI Taxonomy" id="66428"/>
    <lineage>
        <taxon>Bacteria</taxon>
        <taxon>Bacillati</taxon>
        <taxon>Actinomycetota</taxon>
        <taxon>Actinomycetes</taxon>
        <taxon>Kitasatosporales</taxon>
        <taxon>Streptomycetaceae</taxon>
        <taxon>Streptomyces</taxon>
    </lineage>
</organism>
<accession>A0A5D4IB70</accession>
<dbReference type="SUPFAM" id="SSF54593">
    <property type="entry name" value="Glyoxalase/Bleomycin resistance protein/Dihydroxybiphenyl dioxygenase"/>
    <property type="match status" value="1"/>
</dbReference>
<comment type="caution">
    <text evidence="7">The sequence shown here is derived from an EMBL/GenBank/DDBJ whole genome shotgun (WGS) entry which is preliminary data.</text>
</comment>
<dbReference type="CDD" id="cd07250">
    <property type="entry name" value="HPPD_C_like"/>
    <property type="match status" value="1"/>
</dbReference>
<feature type="binding site" evidence="5">
    <location>
        <position position="255"/>
    </location>
    <ligand>
        <name>Fe cation</name>
        <dbReference type="ChEBI" id="CHEBI:24875"/>
    </ligand>
</feature>
<dbReference type="Pfam" id="PF00903">
    <property type="entry name" value="Glyoxalase"/>
    <property type="match status" value="1"/>
</dbReference>
<dbReference type="AlphaFoldDB" id="A0A5D4IB70"/>
<feature type="binding site" evidence="5">
    <location>
        <position position="334"/>
    </location>
    <ligand>
        <name>Fe cation</name>
        <dbReference type="ChEBI" id="CHEBI:24875"/>
    </ligand>
</feature>
<name>A0A5D4IB70_9ACTN</name>